<evidence type="ECO:0000313" key="5">
    <source>
        <dbReference type="EMBL" id="SDC50609.1"/>
    </source>
</evidence>
<evidence type="ECO:0000256" key="1">
    <source>
        <dbReference type="ARBA" id="ARBA00001968"/>
    </source>
</evidence>
<sequence length="223" mass="25813">MAKKGELENDKKKKLDKCNRNCRMLEVIFLKKIILKMVYVATTSPRRIELLEQFGFDYKLVKPCKEKLIINSKQDLAVQKAISKIECLHIDGLVVAFDTIVVFKDKIFEKPKNIEEAKSMLYDLSGSWHSVISAIAIKYKDLIKAYFEKTFVKFAKLEKNDIDFLTSKENVLDKAGAYAIQGYAALYIEKIVGDYYNVVGLPLNRFKKILEDDFKLKKSDYLK</sequence>
<keyword evidence="4" id="KW-0963">Cytoplasm</keyword>
<comment type="subcellular location">
    <subcellularLocation>
        <location evidence="4">Cytoplasm</location>
    </subcellularLocation>
</comment>
<accession>A0A1G6M535</accession>
<dbReference type="SUPFAM" id="SSF52972">
    <property type="entry name" value="ITPase-like"/>
    <property type="match status" value="1"/>
</dbReference>
<dbReference type="PANTHER" id="PTHR43213">
    <property type="entry name" value="BIFUNCTIONAL DTTP/UTP PYROPHOSPHATASE/METHYLTRANSFERASE PROTEIN-RELATED"/>
    <property type="match status" value="1"/>
</dbReference>
<keyword evidence="6" id="KW-1185">Reference proteome</keyword>
<evidence type="ECO:0000256" key="2">
    <source>
        <dbReference type="ARBA" id="ARBA00022801"/>
    </source>
</evidence>
<dbReference type="RefSeq" id="WP_092128479.1">
    <property type="nucleotide sequence ID" value="NZ_FMYU01000006.1"/>
</dbReference>
<comment type="caution">
    <text evidence="4">Lacks conserved residue(s) required for the propagation of feature annotation.</text>
</comment>
<dbReference type="GO" id="GO:0009117">
    <property type="term" value="P:nucleotide metabolic process"/>
    <property type="evidence" value="ECO:0007669"/>
    <property type="project" value="UniProtKB-KW"/>
</dbReference>
<name>A0A1G6M535_9BACT</name>
<dbReference type="GO" id="GO:0036218">
    <property type="term" value="F:dTTP diphosphatase activity"/>
    <property type="evidence" value="ECO:0007669"/>
    <property type="project" value="RHEA"/>
</dbReference>
<proteinExistence type="inferred from homology"/>
<dbReference type="Proteomes" id="UP000199411">
    <property type="component" value="Unassembled WGS sequence"/>
</dbReference>
<dbReference type="HAMAP" id="MF_00528">
    <property type="entry name" value="Maf"/>
    <property type="match status" value="1"/>
</dbReference>
<evidence type="ECO:0000256" key="3">
    <source>
        <dbReference type="ARBA" id="ARBA00023080"/>
    </source>
</evidence>
<dbReference type="PANTHER" id="PTHR43213:SF5">
    <property type="entry name" value="BIFUNCTIONAL DTTP_UTP PYROPHOSPHATASE_METHYLTRANSFERASE PROTEIN-RELATED"/>
    <property type="match status" value="1"/>
</dbReference>
<protein>
    <recommendedName>
        <fullName evidence="4">dTTP/UTP pyrophosphatase</fullName>
        <shortName evidence="4">dTTPase/UTPase</shortName>
        <ecNumber evidence="4">3.6.1.9</ecNumber>
    </recommendedName>
    <alternativeName>
        <fullName evidence="4">Nucleoside triphosphate pyrophosphatase</fullName>
    </alternativeName>
    <alternativeName>
        <fullName evidence="4">Nucleotide pyrophosphatase</fullName>
        <shortName evidence="4">Nucleotide PPase</shortName>
    </alternativeName>
</protein>
<comment type="cofactor">
    <cofactor evidence="1 4">
        <name>a divalent metal cation</name>
        <dbReference type="ChEBI" id="CHEBI:60240"/>
    </cofactor>
</comment>
<dbReference type="InterPro" id="IPR003697">
    <property type="entry name" value="Maf-like"/>
</dbReference>
<comment type="function">
    <text evidence="4">Nucleoside triphosphate pyrophosphatase that hydrolyzes dTTP and UTP. May have a dual role in cell division arrest and in preventing the incorporation of modified nucleotides into cellular nucleic acids.</text>
</comment>
<dbReference type="InterPro" id="IPR029001">
    <property type="entry name" value="ITPase-like_fam"/>
</dbReference>
<gene>
    <name evidence="5" type="ORF">SAMN05660835_00904</name>
</gene>
<feature type="active site" description="Proton acceptor" evidence="4">
    <location>
        <position position="98"/>
    </location>
</feature>
<comment type="catalytic activity">
    <reaction evidence="4">
        <text>UTP + H2O = UMP + diphosphate + H(+)</text>
        <dbReference type="Rhea" id="RHEA:29395"/>
        <dbReference type="ChEBI" id="CHEBI:15377"/>
        <dbReference type="ChEBI" id="CHEBI:15378"/>
        <dbReference type="ChEBI" id="CHEBI:33019"/>
        <dbReference type="ChEBI" id="CHEBI:46398"/>
        <dbReference type="ChEBI" id="CHEBI:57865"/>
        <dbReference type="EC" id="3.6.1.9"/>
    </reaction>
</comment>
<dbReference type="AlphaFoldDB" id="A0A1G6M535"/>
<comment type="similarity">
    <text evidence="4">Belongs to the Maf family. YhdE subfamily.</text>
</comment>
<dbReference type="NCBIfam" id="TIGR00172">
    <property type="entry name" value="maf"/>
    <property type="match status" value="1"/>
</dbReference>
<dbReference type="GO" id="GO:0036221">
    <property type="term" value="F:UTP diphosphatase activity"/>
    <property type="evidence" value="ECO:0007669"/>
    <property type="project" value="RHEA"/>
</dbReference>
<organism evidence="5 6">
    <name type="scientific">Desulfurella multipotens</name>
    <dbReference type="NCBI Taxonomy" id="79269"/>
    <lineage>
        <taxon>Bacteria</taxon>
        <taxon>Pseudomonadati</taxon>
        <taxon>Campylobacterota</taxon>
        <taxon>Desulfurellia</taxon>
        <taxon>Desulfurellales</taxon>
        <taxon>Desulfurellaceae</taxon>
        <taxon>Desulfurella</taxon>
    </lineage>
</organism>
<feature type="site" description="Important for substrate specificity" evidence="4">
    <location>
        <position position="46"/>
    </location>
</feature>
<comment type="catalytic activity">
    <reaction evidence="4">
        <text>dTTP + H2O = dTMP + diphosphate + H(+)</text>
        <dbReference type="Rhea" id="RHEA:28534"/>
        <dbReference type="ChEBI" id="CHEBI:15377"/>
        <dbReference type="ChEBI" id="CHEBI:15378"/>
        <dbReference type="ChEBI" id="CHEBI:33019"/>
        <dbReference type="ChEBI" id="CHEBI:37568"/>
        <dbReference type="ChEBI" id="CHEBI:63528"/>
        <dbReference type="EC" id="3.6.1.9"/>
    </reaction>
</comment>
<dbReference type="Gene3D" id="3.90.950.10">
    <property type="match status" value="1"/>
</dbReference>
<dbReference type="EMBL" id="FMYU01000006">
    <property type="protein sequence ID" value="SDC50609.1"/>
    <property type="molecule type" value="Genomic_DNA"/>
</dbReference>
<feature type="site" description="Important for substrate specificity" evidence="4">
    <location>
        <position position="181"/>
    </location>
</feature>
<dbReference type="Pfam" id="PF02545">
    <property type="entry name" value="Maf"/>
    <property type="match status" value="1"/>
</dbReference>
<feature type="site" description="Important for substrate specificity" evidence="4">
    <location>
        <position position="99"/>
    </location>
</feature>
<dbReference type="EC" id="3.6.1.9" evidence="4"/>
<reference evidence="6" key="1">
    <citation type="submission" date="2016-10" db="EMBL/GenBank/DDBJ databases">
        <authorList>
            <person name="Varghese N."/>
            <person name="Submissions S."/>
        </authorList>
    </citation>
    <scope>NUCLEOTIDE SEQUENCE [LARGE SCALE GENOMIC DNA]</scope>
    <source>
        <strain evidence="6">DSM 8415</strain>
    </source>
</reference>
<keyword evidence="3 4" id="KW-0546">Nucleotide metabolism</keyword>
<evidence type="ECO:0000313" key="6">
    <source>
        <dbReference type="Proteomes" id="UP000199411"/>
    </source>
</evidence>
<evidence type="ECO:0000256" key="4">
    <source>
        <dbReference type="HAMAP-Rule" id="MF_00528"/>
    </source>
</evidence>
<keyword evidence="2 4" id="KW-0378">Hydrolase</keyword>
<dbReference type="GO" id="GO:0005737">
    <property type="term" value="C:cytoplasm"/>
    <property type="evidence" value="ECO:0007669"/>
    <property type="project" value="UniProtKB-SubCell"/>
</dbReference>
<dbReference type="CDD" id="cd00555">
    <property type="entry name" value="Maf"/>
    <property type="match status" value="1"/>
</dbReference>
<dbReference type="OrthoDB" id="9807767at2"/>